<dbReference type="Pfam" id="PF04191">
    <property type="entry name" value="PEMT"/>
    <property type="match status" value="1"/>
</dbReference>
<evidence type="ECO:0000313" key="6">
    <source>
        <dbReference type="EMBL" id="MCS3866400.1"/>
    </source>
</evidence>
<evidence type="ECO:0000256" key="4">
    <source>
        <dbReference type="ARBA" id="ARBA00023136"/>
    </source>
</evidence>
<feature type="transmembrane region" description="Helical" evidence="5">
    <location>
        <begin position="16"/>
        <end position="36"/>
    </location>
</feature>
<protein>
    <submittedName>
        <fullName evidence="6">Protein-S-isoprenylcysteine O-methyltransferase Ste14</fullName>
    </submittedName>
</protein>
<evidence type="ECO:0000256" key="2">
    <source>
        <dbReference type="ARBA" id="ARBA00022692"/>
    </source>
</evidence>
<dbReference type="GO" id="GO:0012505">
    <property type="term" value="C:endomembrane system"/>
    <property type="evidence" value="ECO:0007669"/>
    <property type="project" value="UniProtKB-SubCell"/>
</dbReference>
<keyword evidence="2 5" id="KW-0812">Transmembrane</keyword>
<accession>A0A9X2U3X6</accession>
<dbReference type="Proteomes" id="UP001155034">
    <property type="component" value="Unassembled WGS sequence"/>
</dbReference>
<keyword evidence="4 5" id="KW-0472">Membrane</keyword>
<dbReference type="AlphaFoldDB" id="A0A9X2U3X6"/>
<keyword evidence="3 5" id="KW-1133">Transmembrane helix</keyword>
<organism evidence="6 7">
    <name type="scientific">Salinibacter ruber</name>
    <dbReference type="NCBI Taxonomy" id="146919"/>
    <lineage>
        <taxon>Bacteria</taxon>
        <taxon>Pseudomonadati</taxon>
        <taxon>Rhodothermota</taxon>
        <taxon>Rhodothermia</taxon>
        <taxon>Rhodothermales</taxon>
        <taxon>Salinibacteraceae</taxon>
        <taxon>Salinibacter</taxon>
    </lineage>
</organism>
<evidence type="ECO:0000313" key="7">
    <source>
        <dbReference type="Proteomes" id="UP001155034"/>
    </source>
</evidence>
<feature type="transmembrane region" description="Helical" evidence="5">
    <location>
        <begin position="142"/>
        <end position="170"/>
    </location>
</feature>
<reference evidence="6" key="1">
    <citation type="submission" date="2022-08" db="EMBL/GenBank/DDBJ databases">
        <title>Genomic Encyclopedia of Type Strains, Phase V (KMG-V): Genome sequencing to study the core and pangenomes of soil and plant-associated prokaryotes.</title>
        <authorList>
            <person name="Whitman W."/>
        </authorList>
    </citation>
    <scope>NUCLEOTIDE SEQUENCE</scope>
    <source>
        <strain evidence="6">SP2016B</strain>
    </source>
</reference>
<feature type="transmembrane region" description="Helical" evidence="5">
    <location>
        <begin position="88"/>
        <end position="108"/>
    </location>
</feature>
<evidence type="ECO:0000256" key="3">
    <source>
        <dbReference type="ARBA" id="ARBA00022989"/>
    </source>
</evidence>
<gene>
    <name evidence="6" type="ORF">GGP82_002974</name>
</gene>
<evidence type="ECO:0000256" key="5">
    <source>
        <dbReference type="SAM" id="Phobius"/>
    </source>
</evidence>
<sequence length="211" mass="22251">MIINSKWIEVVAATRIVFWVALVAAAGLGVTLIATLGVKTISIWPPPGRRAWQYRLVWTLFAVACVGFLVVGGIDAGSLGLARWVGEAGTIILGSMLVVGGTALASYAMGRLGLRGCLGLNAELVTDGPFAVSRNPGYVGDLILIAGYVLLTDSALAGIVGGIGAVWFLLAPLAEEPWLEEQYGGSYRRYRQRCPRFLGGASVRLLSSETA</sequence>
<dbReference type="EMBL" id="JANTYZ010000012">
    <property type="protein sequence ID" value="MCS3866400.1"/>
    <property type="molecule type" value="Genomic_DNA"/>
</dbReference>
<dbReference type="Gene3D" id="1.20.120.1630">
    <property type="match status" value="1"/>
</dbReference>
<name>A0A9X2U3X6_9BACT</name>
<evidence type="ECO:0000256" key="1">
    <source>
        <dbReference type="ARBA" id="ARBA00004127"/>
    </source>
</evidence>
<comment type="caution">
    <text evidence="6">The sequence shown here is derived from an EMBL/GenBank/DDBJ whole genome shotgun (WGS) entry which is preliminary data.</text>
</comment>
<feature type="transmembrane region" description="Helical" evidence="5">
    <location>
        <begin position="56"/>
        <end position="76"/>
    </location>
</feature>
<dbReference type="RefSeq" id="WP_259084053.1">
    <property type="nucleotide sequence ID" value="NZ_JANTYZ010000012.1"/>
</dbReference>
<dbReference type="InterPro" id="IPR007318">
    <property type="entry name" value="Phopholipid_MeTrfase"/>
</dbReference>
<comment type="subcellular location">
    <subcellularLocation>
        <location evidence="1">Endomembrane system</location>
        <topology evidence="1">Multi-pass membrane protein</topology>
    </subcellularLocation>
</comment>
<proteinExistence type="predicted"/>